<feature type="domain" description="Ubiquitin-like protease family profile" evidence="7">
    <location>
        <begin position="1006"/>
        <end position="1177"/>
    </location>
</feature>
<feature type="region of interest" description="Disordered" evidence="6">
    <location>
        <begin position="294"/>
        <end position="324"/>
    </location>
</feature>
<organism evidence="8 9">
    <name type="scientific">Parathielavia appendiculata</name>
    <dbReference type="NCBI Taxonomy" id="2587402"/>
    <lineage>
        <taxon>Eukaryota</taxon>
        <taxon>Fungi</taxon>
        <taxon>Dikarya</taxon>
        <taxon>Ascomycota</taxon>
        <taxon>Pezizomycotina</taxon>
        <taxon>Sordariomycetes</taxon>
        <taxon>Sordariomycetidae</taxon>
        <taxon>Sordariales</taxon>
        <taxon>Chaetomiaceae</taxon>
        <taxon>Parathielavia</taxon>
    </lineage>
</organism>
<feature type="region of interest" description="Disordered" evidence="6">
    <location>
        <begin position="162"/>
        <end position="189"/>
    </location>
</feature>
<dbReference type="InterPro" id="IPR038765">
    <property type="entry name" value="Papain-like_cys_pep_sf"/>
</dbReference>
<dbReference type="Gene3D" id="3.40.395.10">
    <property type="entry name" value="Adenoviral Proteinase, Chain A"/>
    <property type="match status" value="1"/>
</dbReference>
<reference evidence="8" key="2">
    <citation type="submission" date="2023-05" db="EMBL/GenBank/DDBJ databases">
        <authorList>
            <consortium name="Lawrence Berkeley National Laboratory"/>
            <person name="Steindorff A."/>
            <person name="Hensen N."/>
            <person name="Bonometti L."/>
            <person name="Westerberg I."/>
            <person name="Brannstrom I.O."/>
            <person name="Guillou S."/>
            <person name="Cros-Aarteil S."/>
            <person name="Calhoun S."/>
            <person name="Haridas S."/>
            <person name="Kuo A."/>
            <person name="Mondo S."/>
            <person name="Pangilinan J."/>
            <person name="Riley R."/>
            <person name="Labutti K."/>
            <person name="Andreopoulos B."/>
            <person name="Lipzen A."/>
            <person name="Chen C."/>
            <person name="Yanf M."/>
            <person name="Daum C."/>
            <person name="Ng V."/>
            <person name="Clum A."/>
            <person name="Ohm R."/>
            <person name="Martin F."/>
            <person name="Silar P."/>
            <person name="Natvig D."/>
            <person name="Lalanne C."/>
            <person name="Gautier V."/>
            <person name="Ament-Velasquez S.L."/>
            <person name="Kruys A."/>
            <person name="Hutchinson M.I."/>
            <person name="Powell A.J."/>
            <person name="Barry K."/>
            <person name="Miller A.N."/>
            <person name="Grigoriev I.V."/>
            <person name="Debuchy R."/>
            <person name="Gladieux P."/>
            <person name="Thoren M.H."/>
            <person name="Johannesson H."/>
        </authorList>
    </citation>
    <scope>NUCLEOTIDE SEQUENCE</scope>
    <source>
        <strain evidence="8">CBS 731.68</strain>
    </source>
</reference>
<keyword evidence="4" id="KW-0788">Thiol protease</keyword>
<feature type="compositionally biased region" description="Polar residues" evidence="6">
    <location>
        <begin position="400"/>
        <end position="409"/>
    </location>
</feature>
<sequence length="1217" mass="137956">MPGQAASTPRTTRNSRGLRFTTDSCLGDSARVSRRRSSSGIPTRTTNFVRALSTWANPATPASRAQFVQPSPPSATTALEAVSKEQAQAATPSPSLRAVDRRPIYPPPVVLAPATPYAHAPLPSSSSPPEHPRVTAIRIGRRNASPRTPSRFTRYITKFIDASPSISPPRAPKSPGSETRLFKQRREQEGDGKFARELWIALRNDSYMRGCWCGPPNIYNSREEAETAVGHLRFYLAGSKNKNLRVLQKKDDFRWHCNCGNKDYHAVYQNLINFNGKRSAEDIGIDLISRNQDSERSKSAKSAKSVDRVIPASIEPSPDEEEQSQAITLAGIPAPSQSMWAQACGIISRAVLTMGSPLMTVFGTLREQLYSDAYEALDTRQQDADNGTITVKRLKRQVPVQPTEQSTSEPADDAFDNLVWTDDPTKRIGFKNLQRLADVLVTQYECVKNNAIMLAPSIAAIRTEIQEGQDVATSIGVHKYREYMFGPMLLEESDEEKAEKWMDTMKVYQQHLGCCIELIQQIYNQDQLEELKRNYPAPPRRLPLGSPTFRLTARVVGVFLSFIRSLNTVCTIDTPTLEAISQMIVDANAIHKQEMLPSFVEQKRDPTENMPGHFPEDKTSAIEQIPADEFDIPLLYDLKFPEPETSNWQPQTRFGYYKLVPERKGILKPSKEWHVPTSPKYVATPEKKKKLSFINPVHKFIPPTHIPSRIMTPEEAARIVEPKFQADIIGDEHSIRIFEAARTVDRHGNPSLNFEDRFNLEALERDDKEMGLTYHAKKYDGFLNDLQDDMLKRAEEDKENRTKTNLKLTPRRRMVQIPLPPLPSTPEMRQRRAHLFADDTNSPATSSPGINPLMRAKAEEQLPKPAQKKPGPSSLEEFFAQDDDLELQLDISTRKFEQLQIDRQIKEELESAALRSAEEKRKRAEEEARRQQERRFEEERRKREEERRREQEARRQREAEEFAALTGLRRPTRPLITPLPSDWDLRVSSAANANPQTELVKTLEGQPLTRRDFEEKLLPPTAWLNDNVIIGSILHIADYINKAKGAIDQEPKCAAFTSYFWPRLLSNGAGACGRLLRRAGVRKANFLNIDTILIPICAQSHWTLAVIRPDKRTVAHIDSMRGGRGDESVKTKLLELVRFILEDKFVEADWSAVDYEGPRQTNGWDCGVFTVTNAMCMALGLNPRFTYTERELTLQRRRLAAMLLNEGFKGDFSLDGF</sequence>
<proteinExistence type="inferred from homology"/>
<keyword evidence="9" id="KW-1185">Reference proteome</keyword>
<evidence type="ECO:0000313" key="9">
    <source>
        <dbReference type="Proteomes" id="UP001302602"/>
    </source>
</evidence>
<dbReference type="Pfam" id="PF02902">
    <property type="entry name" value="Peptidase_C48"/>
    <property type="match status" value="1"/>
</dbReference>
<evidence type="ECO:0000256" key="1">
    <source>
        <dbReference type="ARBA" id="ARBA00005234"/>
    </source>
</evidence>
<keyword evidence="3" id="KW-0378">Hydrolase</keyword>
<comment type="similarity">
    <text evidence="1">Belongs to the peptidase C48 family.</text>
</comment>
<accession>A0AAN6Z0V8</accession>
<feature type="region of interest" description="Disordered" evidence="6">
    <location>
        <begin position="1"/>
        <end position="46"/>
    </location>
</feature>
<dbReference type="PROSITE" id="PS50600">
    <property type="entry name" value="ULP_PROTEASE"/>
    <property type="match status" value="1"/>
</dbReference>
<dbReference type="EMBL" id="MU853236">
    <property type="protein sequence ID" value="KAK4120773.1"/>
    <property type="molecule type" value="Genomic_DNA"/>
</dbReference>
<dbReference type="GeneID" id="87828173"/>
<gene>
    <name evidence="8" type="ORF">N657DRAFT_636185</name>
</gene>
<evidence type="ECO:0000256" key="3">
    <source>
        <dbReference type="ARBA" id="ARBA00022801"/>
    </source>
</evidence>
<evidence type="ECO:0000256" key="5">
    <source>
        <dbReference type="SAM" id="Coils"/>
    </source>
</evidence>
<dbReference type="AlphaFoldDB" id="A0AAN6Z0V8"/>
<dbReference type="GO" id="GO:0006508">
    <property type="term" value="P:proteolysis"/>
    <property type="evidence" value="ECO:0007669"/>
    <property type="project" value="UniProtKB-KW"/>
</dbReference>
<feature type="coiled-coil region" evidence="5">
    <location>
        <begin position="907"/>
        <end position="961"/>
    </location>
</feature>
<evidence type="ECO:0000259" key="7">
    <source>
        <dbReference type="PROSITE" id="PS50600"/>
    </source>
</evidence>
<evidence type="ECO:0000256" key="2">
    <source>
        <dbReference type="ARBA" id="ARBA00022670"/>
    </source>
</evidence>
<comment type="caution">
    <text evidence="8">The sequence shown here is derived from an EMBL/GenBank/DDBJ whole genome shotgun (WGS) entry which is preliminary data.</text>
</comment>
<dbReference type="RefSeq" id="XP_062644544.1">
    <property type="nucleotide sequence ID" value="XM_062791404.1"/>
</dbReference>
<dbReference type="InterPro" id="IPR003653">
    <property type="entry name" value="Peptidase_C48_C"/>
</dbReference>
<evidence type="ECO:0000256" key="6">
    <source>
        <dbReference type="SAM" id="MobiDB-lite"/>
    </source>
</evidence>
<dbReference type="GO" id="GO:0005634">
    <property type="term" value="C:nucleus"/>
    <property type="evidence" value="ECO:0007669"/>
    <property type="project" value="TreeGrafter"/>
</dbReference>
<dbReference type="GO" id="GO:0016926">
    <property type="term" value="P:protein desumoylation"/>
    <property type="evidence" value="ECO:0007669"/>
    <property type="project" value="TreeGrafter"/>
</dbReference>
<evidence type="ECO:0000256" key="4">
    <source>
        <dbReference type="ARBA" id="ARBA00022807"/>
    </source>
</evidence>
<reference evidence="8" key="1">
    <citation type="journal article" date="2023" name="Mol. Phylogenet. Evol.">
        <title>Genome-scale phylogeny and comparative genomics of the fungal order Sordariales.</title>
        <authorList>
            <person name="Hensen N."/>
            <person name="Bonometti L."/>
            <person name="Westerberg I."/>
            <person name="Brannstrom I.O."/>
            <person name="Guillou S."/>
            <person name="Cros-Aarteil S."/>
            <person name="Calhoun S."/>
            <person name="Haridas S."/>
            <person name="Kuo A."/>
            <person name="Mondo S."/>
            <person name="Pangilinan J."/>
            <person name="Riley R."/>
            <person name="LaButti K."/>
            <person name="Andreopoulos B."/>
            <person name="Lipzen A."/>
            <person name="Chen C."/>
            <person name="Yan M."/>
            <person name="Daum C."/>
            <person name="Ng V."/>
            <person name="Clum A."/>
            <person name="Steindorff A."/>
            <person name="Ohm R.A."/>
            <person name="Martin F."/>
            <person name="Silar P."/>
            <person name="Natvig D.O."/>
            <person name="Lalanne C."/>
            <person name="Gautier V."/>
            <person name="Ament-Velasquez S.L."/>
            <person name="Kruys A."/>
            <person name="Hutchinson M.I."/>
            <person name="Powell A.J."/>
            <person name="Barry K."/>
            <person name="Miller A.N."/>
            <person name="Grigoriev I.V."/>
            <person name="Debuchy R."/>
            <person name="Gladieux P."/>
            <person name="Hiltunen Thoren M."/>
            <person name="Johannesson H."/>
        </authorList>
    </citation>
    <scope>NUCLEOTIDE SEQUENCE</scope>
    <source>
        <strain evidence="8">CBS 731.68</strain>
    </source>
</reference>
<feature type="region of interest" description="Disordered" evidence="6">
    <location>
        <begin position="396"/>
        <end position="415"/>
    </location>
</feature>
<evidence type="ECO:0000313" key="8">
    <source>
        <dbReference type="EMBL" id="KAK4120773.1"/>
    </source>
</evidence>
<dbReference type="Proteomes" id="UP001302602">
    <property type="component" value="Unassembled WGS sequence"/>
</dbReference>
<name>A0AAN6Z0V8_9PEZI</name>
<feature type="compositionally biased region" description="Polar residues" evidence="6">
    <location>
        <begin position="1"/>
        <end position="15"/>
    </location>
</feature>
<feature type="compositionally biased region" description="Basic and acidic residues" evidence="6">
    <location>
        <begin position="180"/>
        <end position="189"/>
    </location>
</feature>
<dbReference type="PANTHER" id="PTHR12606">
    <property type="entry name" value="SENTRIN/SUMO-SPECIFIC PROTEASE"/>
    <property type="match status" value="1"/>
</dbReference>
<dbReference type="PANTHER" id="PTHR12606:SF141">
    <property type="entry name" value="GH15225P-RELATED"/>
    <property type="match status" value="1"/>
</dbReference>
<keyword evidence="5" id="KW-0175">Coiled coil</keyword>
<dbReference type="SUPFAM" id="SSF54001">
    <property type="entry name" value="Cysteine proteinases"/>
    <property type="match status" value="1"/>
</dbReference>
<protein>
    <recommendedName>
        <fullName evidence="7">Ubiquitin-like protease family profile domain-containing protein</fullName>
    </recommendedName>
</protein>
<keyword evidence="2" id="KW-0645">Protease</keyword>
<dbReference type="GO" id="GO:0016929">
    <property type="term" value="F:deSUMOylase activity"/>
    <property type="evidence" value="ECO:0007669"/>
    <property type="project" value="TreeGrafter"/>
</dbReference>